<proteinExistence type="predicted"/>
<organism evidence="2 3">
    <name type="scientific">Luteipulveratus flavus</name>
    <dbReference type="NCBI Taxonomy" id="3031728"/>
    <lineage>
        <taxon>Bacteria</taxon>
        <taxon>Bacillati</taxon>
        <taxon>Actinomycetota</taxon>
        <taxon>Actinomycetes</taxon>
        <taxon>Micrococcales</taxon>
        <taxon>Dermacoccaceae</taxon>
        <taxon>Luteipulveratus</taxon>
    </lineage>
</organism>
<reference evidence="2 3" key="1">
    <citation type="submission" date="2023-03" db="EMBL/GenBank/DDBJ databases">
        <title>YIM 133296 draft genome.</title>
        <authorList>
            <person name="Xiong L."/>
        </authorList>
    </citation>
    <scope>NUCLEOTIDE SEQUENCE [LARGE SCALE GENOMIC DNA]</scope>
    <source>
        <strain evidence="2 3">YIM 133296</strain>
    </source>
</reference>
<dbReference type="Pfam" id="PF08823">
    <property type="entry name" value="PG_binding_2"/>
    <property type="match status" value="1"/>
</dbReference>
<dbReference type="InterPro" id="IPR029055">
    <property type="entry name" value="Ntn_hydrolases_N"/>
</dbReference>
<dbReference type="InterPro" id="IPR014927">
    <property type="entry name" value="PG-bd_2"/>
</dbReference>
<dbReference type="Proteomes" id="UP001528912">
    <property type="component" value="Unassembled WGS sequence"/>
</dbReference>
<dbReference type="PANTHER" id="PTHR39328">
    <property type="entry name" value="BLL2871 PROTEIN"/>
    <property type="match status" value="1"/>
</dbReference>
<dbReference type="RefSeq" id="WP_277193081.1">
    <property type="nucleotide sequence ID" value="NZ_JAROAV010000043.1"/>
</dbReference>
<dbReference type="Pfam" id="PF06267">
    <property type="entry name" value="DUF1028"/>
    <property type="match status" value="1"/>
</dbReference>
<protein>
    <submittedName>
        <fullName evidence="2">DUF1028 domain-containing protein</fullName>
    </submittedName>
</protein>
<accession>A0ABT6CA74</accession>
<evidence type="ECO:0000313" key="2">
    <source>
        <dbReference type="EMBL" id="MDF8265799.1"/>
    </source>
</evidence>
<dbReference type="InterPro" id="IPR010430">
    <property type="entry name" value="DUF1028"/>
</dbReference>
<evidence type="ECO:0000259" key="1">
    <source>
        <dbReference type="Pfam" id="PF08823"/>
    </source>
</evidence>
<evidence type="ECO:0000313" key="3">
    <source>
        <dbReference type="Proteomes" id="UP001528912"/>
    </source>
</evidence>
<dbReference type="Gene3D" id="3.60.20.10">
    <property type="entry name" value="Glutamine Phosphoribosylpyrophosphate, subunit 1, domain 1"/>
    <property type="match status" value="1"/>
</dbReference>
<feature type="domain" description="Putative peptidoglycan binding" evidence="1">
    <location>
        <begin position="214"/>
        <end position="268"/>
    </location>
</feature>
<dbReference type="EMBL" id="JAROAV010000043">
    <property type="protein sequence ID" value="MDF8265799.1"/>
    <property type="molecule type" value="Genomic_DNA"/>
</dbReference>
<name>A0ABT6CA74_9MICO</name>
<gene>
    <name evidence="2" type="ORF">P4R38_16250</name>
</gene>
<keyword evidence="3" id="KW-1185">Reference proteome</keyword>
<sequence>MTFSIVARSGQSYGVAVASKFLAVGSVVPSVSPYGAVATQAWARTAYKEELQELLAAGVDPQDALRRATEADERSAVRQVGVVGSGGAATFTGSEAMAWCGGRRGQQGDEAYAIQGNILVGEQVVAEMERAWLEGSGAPFEQRLVQALVAGDRAGGDRRGRQSAAILAHSPGTGYDDSGVLADLRVDDHADPVTELARLLDLQDLYLGRPGPILPLEGELATEVRERLAAAGHATPDLHEALADWAGAENLEMRLTSEGIDTRVLEVLRDSTAGGAATG</sequence>
<dbReference type="SUPFAM" id="SSF56235">
    <property type="entry name" value="N-terminal nucleophile aminohydrolases (Ntn hydrolases)"/>
    <property type="match status" value="1"/>
</dbReference>
<dbReference type="PANTHER" id="PTHR39328:SF1">
    <property type="entry name" value="BLL2871 PROTEIN"/>
    <property type="match status" value="1"/>
</dbReference>
<comment type="caution">
    <text evidence="2">The sequence shown here is derived from an EMBL/GenBank/DDBJ whole genome shotgun (WGS) entry which is preliminary data.</text>
</comment>